<dbReference type="AlphaFoldDB" id="A0A6M0H3F1"/>
<dbReference type="PROSITE" id="PS51372">
    <property type="entry name" value="PRD_2"/>
    <property type="match status" value="2"/>
</dbReference>
<evidence type="ECO:0000313" key="7">
    <source>
        <dbReference type="EMBL" id="NEU05149.1"/>
    </source>
</evidence>
<dbReference type="Gene3D" id="3.40.50.510">
    <property type="entry name" value="Phosphotransferase system, mannose-type IIA component"/>
    <property type="match status" value="1"/>
</dbReference>
<dbReference type="Pfam" id="PF03610">
    <property type="entry name" value="EIIA-man"/>
    <property type="match status" value="1"/>
</dbReference>
<name>A0A6M0H3F1_9CLOT</name>
<dbReference type="CDD" id="cd00009">
    <property type="entry name" value="AAA"/>
    <property type="match status" value="1"/>
</dbReference>
<dbReference type="InterPro" id="IPR002078">
    <property type="entry name" value="Sigma_54_int"/>
</dbReference>
<dbReference type="SUPFAM" id="SSF53062">
    <property type="entry name" value="PTS system fructose IIA component-like"/>
    <property type="match status" value="1"/>
</dbReference>
<comment type="caution">
    <text evidence="7">The sequence shown here is derived from an EMBL/GenBank/DDBJ whole genome shotgun (WGS) entry which is preliminary data.</text>
</comment>
<evidence type="ECO:0000313" key="8">
    <source>
        <dbReference type="Proteomes" id="UP000481872"/>
    </source>
</evidence>
<sequence length="878" mass="100445">MNRANVSRYLNELVEEGKLEKIHGRPVLFKFKDELKKTYNYNVESKNSSIDEIIGATGSLKLSLQQAKAAIIYPPNGLHTLILGETGVGKSYFAELMYTYGIESKRFNNKSPFITFNCADYADNPQLLISNVFGVKKGAYTGANNDRDGLLKKADGGIIFLDEVHRLPPQGQELLFTFMDKGYFRPLGETEKVIKASVQIIAATTEDPSSNLLKTFVRRIPMTITLPTLKNRGVNERYKLIELFIKEESKRINKNIYITHKALAAFLSYQCLSNIGQLKSDIQLACAKSFLNYKLNKKKYVLITQEDVSSEVKKELLDTNNYIKKVYDVLKIKGDVISFYYKENDEETIENYIKIEDDIDFYDGIERKFIELKNKGLDEDEINEIINIGIESHFKSYVGQVPKEAEKSSVKKIVGEEILNLVDYILNFAEKKLKRNYGENIYVAFALHINETIKRINKGKKIYNPKLDFIRANYNNEFLVAMEITKKIECNFKIQLPLDEIGYITLFLVKNYLYLEQAADEKVNIVLVLHGESTATSMANVVNELIGVNHIIPIDMPLNMEGERIYSIVKGIVEKIANDKGTLLLVDMGPLVNFADMIYEETGIIVKSIDGVTTSTVIETCRKAIFCESLDSIYKAIVNKTIYDNNMDTKMNLNKENIIITACFTGDGAAERLKRIIKDKIHIDKNVDIISMNIINRIEFLTAIDYYKENYNIIAIVGTIPIYIKDILFISAIEILQKEGIKKLETRLKEENIYNNISETLKEHLVVKDCHQLLNIVKSVIDKIKCDLSIEIMKEVELGIVLHICFLVDKLIKGYNETKFELIDEFKKQYSRELVLIEEAIKPLEEIYEIKIGMNELAYICKMFLCNSKESPFSLSTT</sequence>
<dbReference type="PROSITE" id="PS50045">
    <property type="entry name" value="SIGMA54_INTERACT_4"/>
    <property type="match status" value="1"/>
</dbReference>
<dbReference type="Pfam" id="PF00158">
    <property type="entry name" value="Sigma54_activat"/>
    <property type="match status" value="1"/>
</dbReference>
<dbReference type="InterPro" id="IPR036634">
    <property type="entry name" value="PRD_sf"/>
</dbReference>
<dbReference type="GO" id="GO:0016020">
    <property type="term" value="C:membrane"/>
    <property type="evidence" value="ECO:0007669"/>
    <property type="project" value="InterPro"/>
</dbReference>
<dbReference type="GO" id="GO:0005524">
    <property type="term" value="F:ATP binding"/>
    <property type="evidence" value="ECO:0007669"/>
    <property type="project" value="UniProtKB-KW"/>
</dbReference>
<evidence type="ECO:0000259" key="5">
    <source>
        <dbReference type="PROSITE" id="PS51096"/>
    </source>
</evidence>
<protein>
    <submittedName>
        <fullName evidence="7">PRD domain-containing protein</fullName>
    </submittedName>
</protein>
<dbReference type="PANTHER" id="PTHR32071:SF38">
    <property type="entry name" value="PSP OPERON TRANSCRIPTIONAL ACTIVATOR"/>
    <property type="match status" value="1"/>
</dbReference>
<dbReference type="PANTHER" id="PTHR32071">
    <property type="entry name" value="TRANSCRIPTIONAL REGULATORY PROTEIN"/>
    <property type="match status" value="1"/>
</dbReference>
<dbReference type="Gene3D" id="3.40.50.300">
    <property type="entry name" value="P-loop containing nucleotide triphosphate hydrolases"/>
    <property type="match status" value="1"/>
</dbReference>
<dbReference type="Pfam" id="PF00874">
    <property type="entry name" value="PRD"/>
    <property type="match status" value="2"/>
</dbReference>
<dbReference type="PROSITE" id="PS51096">
    <property type="entry name" value="PTS_EIIA_TYPE_4"/>
    <property type="match status" value="1"/>
</dbReference>
<dbReference type="InterPro" id="IPR027417">
    <property type="entry name" value="P-loop_NTPase"/>
</dbReference>
<dbReference type="InterPro" id="IPR025943">
    <property type="entry name" value="Sigma_54_int_dom_ATP-bd_2"/>
</dbReference>
<dbReference type="InterPro" id="IPR036662">
    <property type="entry name" value="PTS_EIIA_man-typ_sf"/>
</dbReference>
<dbReference type="GO" id="GO:0009401">
    <property type="term" value="P:phosphoenolpyruvate-dependent sugar phosphotransferase system"/>
    <property type="evidence" value="ECO:0007669"/>
    <property type="project" value="InterPro"/>
</dbReference>
<feature type="domain" description="PRD" evidence="6">
    <location>
        <begin position="413"/>
        <end position="518"/>
    </location>
</feature>
<dbReference type="InterPro" id="IPR003593">
    <property type="entry name" value="AAA+_ATPase"/>
</dbReference>
<feature type="domain" description="Sigma-54 factor interaction" evidence="4">
    <location>
        <begin position="53"/>
        <end position="287"/>
    </location>
</feature>
<reference evidence="7 8" key="1">
    <citation type="submission" date="2020-02" db="EMBL/GenBank/DDBJ databases">
        <title>Genome assembly of a novel Clostridium senegalense strain.</title>
        <authorList>
            <person name="Gupta T.B."/>
            <person name="Jauregui R."/>
            <person name="Maclean P."/>
            <person name="Nawarathana A."/>
            <person name="Brightwell G."/>
        </authorList>
    </citation>
    <scope>NUCLEOTIDE SEQUENCE [LARGE SCALE GENOMIC DNA]</scope>
    <source>
        <strain evidence="7 8">AGRFS4</strain>
    </source>
</reference>
<evidence type="ECO:0000256" key="2">
    <source>
        <dbReference type="ARBA" id="ARBA00022741"/>
    </source>
</evidence>
<organism evidence="7 8">
    <name type="scientific">Clostridium senegalense</name>
    <dbReference type="NCBI Taxonomy" id="1465809"/>
    <lineage>
        <taxon>Bacteria</taxon>
        <taxon>Bacillati</taxon>
        <taxon>Bacillota</taxon>
        <taxon>Clostridia</taxon>
        <taxon>Eubacteriales</taxon>
        <taxon>Clostridiaceae</taxon>
        <taxon>Clostridium</taxon>
    </lineage>
</organism>
<accession>A0A6M0H3F1</accession>
<dbReference type="Gene3D" id="1.10.1790.10">
    <property type="entry name" value="PRD domain"/>
    <property type="match status" value="2"/>
</dbReference>
<dbReference type="SUPFAM" id="SSF63520">
    <property type="entry name" value="PTS-regulatory domain, PRD"/>
    <property type="match status" value="2"/>
</dbReference>
<evidence type="ECO:0000259" key="4">
    <source>
        <dbReference type="PROSITE" id="PS50045"/>
    </source>
</evidence>
<dbReference type="SMART" id="SM00382">
    <property type="entry name" value="AAA"/>
    <property type="match status" value="1"/>
</dbReference>
<dbReference type="GO" id="GO:0016740">
    <property type="term" value="F:transferase activity"/>
    <property type="evidence" value="ECO:0007669"/>
    <property type="project" value="UniProtKB-KW"/>
</dbReference>
<evidence type="ECO:0000259" key="6">
    <source>
        <dbReference type="PROSITE" id="PS51372"/>
    </source>
</evidence>
<proteinExistence type="predicted"/>
<keyword evidence="3" id="KW-0067">ATP-binding</keyword>
<evidence type="ECO:0000256" key="3">
    <source>
        <dbReference type="ARBA" id="ARBA00022840"/>
    </source>
</evidence>
<dbReference type="InterPro" id="IPR011608">
    <property type="entry name" value="PRD"/>
</dbReference>
<dbReference type="Proteomes" id="UP000481872">
    <property type="component" value="Unassembled WGS sequence"/>
</dbReference>
<dbReference type="SUPFAM" id="SSF52540">
    <property type="entry name" value="P-loop containing nucleoside triphosphate hydrolases"/>
    <property type="match status" value="1"/>
</dbReference>
<keyword evidence="1" id="KW-0808">Transferase</keyword>
<dbReference type="GO" id="GO:0006355">
    <property type="term" value="P:regulation of DNA-templated transcription"/>
    <property type="evidence" value="ECO:0007669"/>
    <property type="project" value="InterPro"/>
</dbReference>
<keyword evidence="2" id="KW-0547">Nucleotide-binding</keyword>
<evidence type="ECO:0000256" key="1">
    <source>
        <dbReference type="ARBA" id="ARBA00022679"/>
    </source>
</evidence>
<dbReference type="InterPro" id="IPR004701">
    <property type="entry name" value="PTS_EIIA_man-typ"/>
</dbReference>
<gene>
    <name evidence="7" type="ORF">G3M99_09835</name>
</gene>
<feature type="domain" description="PRD" evidence="6">
    <location>
        <begin position="768"/>
        <end position="874"/>
    </location>
</feature>
<feature type="domain" description="PTS EIIA type-4" evidence="5">
    <location>
        <begin position="522"/>
        <end position="658"/>
    </location>
</feature>
<dbReference type="EMBL" id="JAAGPU010000016">
    <property type="protein sequence ID" value="NEU05149.1"/>
    <property type="molecule type" value="Genomic_DNA"/>
</dbReference>
<dbReference type="PROSITE" id="PS00676">
    <property type="entry name" value="SIGMA54_INTERACT_2"/>
    <property type="match status" value="1"/>
</dbReference>
<keyword evidence="8" id="KW-1185">Reference proteome</keyword>